<dbReference type="CDD" id="cd06261">
    <property type="entry name" value="TM_PBP2"/>
    <property type="match status" value="1"/>
</dbReference>
<evidence type="ECO:0000313" key="11">
    <source>
        <dbReference type="EMBL" id="MBU3806091.1"/>
    </source>
</evidence>
<feature type="transmembrane region" description="Helical" evidence="9">
    <location>
        <begin position="156"/>
        <end position="178"/>
    </location>
</feature>
<accession>A0A948T2M0</accession>
<dbReference type="GO" id="GO:0015423">
    <property type="term" value="F:ABC-type maltose transporter activity"/>
    <property type="evidence" value="ECO:0007669"/>
    <property type="project" value="TreeGrafter"/>
</dbReference>
<evidence type="ECO:0000256" key="6">
    <source>
        <dbReference type="ARBA" id="ARBA00022692"/>
    </source>
</evidence>
<comment type="similarity">
    <text evidence="2">Belongs to the binding-protein-dependent transport system permease family. MalFG subfamily.</text>
</comment>
<dbReference type="PROSITE" id="PS50928">
    <property type="entry name" value="ABC_TM1"/>
    <property type="match status" value="1"/>
</dbReference>
<dbReference type="AlphaFoldDB" id="A0A948T2M0"/>
<evidence type="ECO:0000256" key="2">
    <source>
        <dbReference type="ARBA" id="ARBA00009047"/>
    </source>
</evidence>
<dbReference type="PANTHER" id="PTHR32243">
    <property type="entry name" value="MALTOSE TRANSPORT SYSTEM PERMEASE-RELATED"/>
    <property type="match status" value="1"/>
</dbReference>
<sequence>MTHTPTLETQKQLRAGRIRLTVGSIVRHLVLLILAVVWLVPILWLLVTSLSSYPGINFRSFFPDEYTLQNYVNILFHSDSVAQFPQWFMNTLIVACFNCVISTAFVVMVAYAMSCCRFKSRRLLQNLSVTVNLFPGVLAMIAVYFVLRYLNLTNSYAGLIMVYAGSSGLGYLICKGFFDTVPVSLREAAKLDGASEAQTFFHVILPMSKPILVYTVISSFMVPWTDFVMAKMILNSGISTDWTVAIGLYNMLSRTLINNYFALFCAGSVLVSIPISVLFIIMQRFYVSGITSGADKG</sequence>
<evidence type="ECO:0000256" key="5">
    <source>
        <dbReference type="ARBA" id="ARBA00022597"/>
    </source>
</evidence>
<name>A0A948T2M0_9FIRM</name>
<evidence type="ECO:0000256" key="4">
    <source>
        <dbReference type="ARBA" id="ARBA00022475"/>
    </source>
</evidence>
<dbReference type="Pfam" id="PF00528">
    <property type="entry name" value="BPD_transp_1"/>
    <property type="match status" value="1"/>
</dbReference>
<keyword evidence="8 9" id="KW-0472">Membrane</keyword>
<keyword evidence="6 9" id="KW-0812">Transmembrane</keyword>
<organism evidence="11 12">
    <name type="scientific">Candidatus Allofournierella pullistercoris</name>
    <dbReference type="NCBI Taxonomy" id="2838597"/>
    <lineage>
        <taxon>Bacteria</taxon>
        <taxon>Bacillati</taxon>
        <taxon>Bacillota</taxon>
        <taxon>Clostridia</taxon>
        <taxon>Eubacteriales</taxon>
        <taxon>Oscillospiraceae</taxon>
        <taxon>Allofournierella</taxon>
    </lineage>
</organism>
<gene>
    <name evidence="11" type="ORF">H9882_04270</name>
</gene>
<evidence type="ECO:0000259" key="10">
    <source>
        <dbReference type="PROSITE" id="PS50928"/>
    </source>
</evidence>
<dbReference type="InterPro" id="IPR050901">
    <property type="entry name" value="BP-dep_ABC_trans_perm"/>
</dbReference>
<dbReference type="InterPro" id="IPR000515">
    <property type="entry name" value="MetI-like"/>
</dbReference>
<reference evidence="11" key="2">
    <citation type="submission" date="2021-04" db="EMBL/GenBank/DDBJ databases">
        <authorList>
            <person name="Gilroy R."/>
        </authorList>
    </citation>
    <scope>NUCLEOTIDE SEQUENCE</scope>
    <source>
        <strain evidence="11">B5_2728</strain>
    </source>
</reference>
<keyword evidence="7 9" id="KW-1133">Transmembrane helix</keyword>
<evidence type="ECO:0000256" key="9">
    <source>
        <dbReference type="RuleBase" id="RU363032"/>
    </source>
</evidence>
<dbReference type="InterPro" id="IPR035906">
    <property type="entry name" value="MetI-like_sf"/>
</dbReference>
<dbReference type="PANTHER" id="PTHR32243:SF50">
    <property type="entry name" value="MALTOSE_MALTODEXTRIN TRANSPORT SYSTEM PERMEASE PROTEIN MALG"/>
    <property type="match status" value="1"/>
</dbReference>
<evidence type="ECO:0000256" key="7">
    <source>
        <dbReference type="ARBA" id="ARBA00022989"/>
    </source>
</evidence>
<dbReference type="Proteomes" id="UP000713596">
    <property type="component" value="Unassembled WGS sequence"/>
</dbReference>
<dbReference type="Gene3D" id="1.10.3720.10">
    <property type="entry name" value="MetI-like"/>
    <property type="match status" value="1"/>
</dbReference>
<keyword evidence="4" id="KW-1003">Cell membrane</keyword>
<keyword evidence="5" id="KW-0762">Sugar transport</keyword>
<evidence type="ECO:0000256" key="1">
    <source>
        <dbReference type="ARBA" id="ARBA00004651"/>
    </source>
</evidence>
<feature type="transmembrane region" description="Helical" evidence="9">
    <location>
        <begin position="20"/>
        <end position="47"/>
    </location>
</feature>
<feature type="domain" description="ABC transmembrane type-1" evidence="10">
    <location>
        <begin position="88"/>
        <end position="282"/>
    </location>
</feature>
<feature type="transmembrane region" description="Helical" evidence="9">
    <location>
        <begin position="260"/>
        <end position="281"/>
    </location>
</feature>
<evidence type="ECO:0000256" key="3">
    <source>
        <dbReference type="ARBA" id="ARBA00022448"/>
    </source>
</evidence>
<feature type="transmembrane region" description="Helical" evidence="9">
    <location>
        <begin position="199"/>
        <end position="222"/>
    </location>
</feature>
<feature type="transmembrane region" description="Helical" evidence="9">
    <location>
        <begin position="87"/>
        <end position="111"/>
    </location>
</feature>
<dbReference type="EMBL" id="JAHLFP010000033">
    <property type="protein sequence ID" value="MBU3806091.1"/>
    <property type="molecule type" value="Genomic_DNA"/>
</dbReference>
<comment type="subcellular location">
    <subcellularLocation>
        <location evidence="1 9">Cell membrane</location>
        <topology evidence="1 9">Multi-pass membrane protein</topology>
    </subcellularLocation>
</comment>
<keyword evidence="3 9" id="KW-0813">Transport</keyword>
<proteinExistence type="inferred from homology"/>
<evidence type="ECO:0000256" key="8">
    <source>
        <dbReference type="ARBA" id="ARBA00023136"/>
    </source>
</evidence>
<evidence type="ECO:0000313" key="12">
    <source>
        <dbReference type="Proteomes" id="UP000713596"/>
    </source>
</evidence>
<dbReference type="GO" id="GO:0005886">
    <property type="term" value="C:plasma membrane"/>
    <property type="evidence" value="ECO:0007669"/>
    <property type="project" value="UniProtKB-SubCell"/>
</dbReference>
<reference evidence="11" key="1">
    <citation type="journal article" date="2021" name="PeerJ">
        <title>Extensive microbial diversity within the chicken gut microbiome revealed by metagenomics and culture.</title>
        <authorList>
            <person name="Gilroy R."/>
            <person name="Ravi A."/>
            <person name="Getino M."/>
            <person name="Pursley I."/>
            <person name="Horton D.L."/>
            <person name="Alikhan N.F."/>
            <person name="Baker D."/>
            <person name="Gharbi K."/>
            <person name="Hall N."/>
            <person name="Watson M."/>
            <person name="Adriaenssens E.M."/>
            <person name="Foster-Nyarko E."/>
            <person name="Jarju S."/>
            <person name="Secka A."/>
            <person name="Antonio M."/>
            <person name="Oren A."/>
            <person name="Chaudhuri R.R."/>
            <person name="La Ragione R."/>
            <person name="Hildebrand F."/>
            <person name="Pallen M.J."/>
        </authorList>
    </citation>
    <scope>NUCLEOTIDE SEQUENCE</scope>
    <source>
        <strain evidence="11">B5_2728</strain>
    </source>
</reference>
<protein>
    <submittedName>
        <fullName evidence="11">ABC transporter permease subunit</fullName>
    </submittedName>
</protein>
<feature type="transmembrane region" description="Helical" evidence="9">
    <location>
        <begin position="123"/>
        <end position="150"/>
    </location>
</feature>
<dbReference type="SUPFAM" id="SSF161098">
    <property type="entry name" value="MetI-like"/>
    <property type="match status" value="1"/>
</dbReference>
<comment type="caution">
    <text evidence="11">The sequence shown here is derived from an EMBL/GenBank/DDBJ whole genome shotgun (WGS) entry which is preliminary data.</text>
</comment>
<dbReference type="GO" id="GO:0042956">
    <property type="term" value="P:maltodextrin transmembrane transport"/>
    <property type="evidence" value="ECO:0007669"/>
    <property type="project" value="TreeGrafter"/>
</dbReference>